<keyword evidence="2" id="KW-1185">Reference proteome</keyword>
<dbReference type="Proteomes" id="UP000219020">
    <property type="component" value="Unassembled WGS sequence"/>
</dbReference>
<organism evidence="1 2">
    <name type="scientific">Candidatus Enterovibrio escicola</name>
    <dbReference type="NCBI Taxonomy" id="1927127"/>
    <lineage>
        <taxon>Bacteria</taxon>
        <taxon>Pseudomonadati</taxon>
        <taxon>Pseudomonadota</taxon>
        <taxon>Gammaproteobacteria</taxon>
        <taxon>Vibrionales</taxon>
        <taxon>Vibrionaceae</taxon>
        <taxon>Enterovibrio</taxon>
    </lineage>
</organism>
<reference evidence="2" key="1">
    <citation type="submission" date="2017-04" db="EMBL/GenBank/DDBJ databases">
        <title>Genome evolution of the luminous symbionts of deep sea anglerfish.</title>
        <authorList>
            <person name="Hendry T.A."/>
        </authorList>
    </citation>
    <scope>NUCLEOTIDE SEQUENCE [LARGE SCALE GENOMIC DNA]</scope>
</reference>
<comment type="caution">
    <text evidence="1">The sequence shown here is derived from an EMBL/GenBank/DDBJ whole genome shotgun (WGS) entry which is preliminary data.</text>
</comment>
<proteinExistence type="predicted"/>
<name>A0A2A5T2Y4_9GAMM</name>
<evidence type="ECO:0000313" key="1">
    <source>
        <dbReference type="EMBL" id="PCS22478.1"/>
    </source>
</evidence>
<evidence type="ECO:0000313" key="2">
    <source>
        <dbReference type="Proteomes" id="UP000219020"/>
    </source>
</evidence>
<accession>A0A2A5T2Y4</accession>
<gene>
    <name evidence="1" type="ORF">BTN49_1886</name>
</gene>
<sequence length="42" mass="4639">MASVVFRLLQFLGLFVPSLTVANIDLMGFIVQICIHCSAEKL</sequence>
<protein>
    <submittedName>
        <fullName evidence="1">Uncharacterized protein</fullName>
    </submittedName>
</protein>
<dbReference type="AlphaFoldDB" id="A0A2A5T2Y4"/>
<dbReference type="EMBL" id="NBYY01000018">
    <property type="protein sequence ID" value="PCS22478.1"/>
    <property type="molecule type" value="Genomic_DNA"/>
</dbReference>